<name>A0ABT2W285_9FLAO</name>
<sequence length="114" mass="13566">MKKTLVKWIFVKILLPLSEDLIRYVAKALSKYFLDLTKEKMGKWKMKEEESATTEAEKEFYGKKWDDRINDIEKMKSSMDEKIDQIVKEAMEKSEKRVEQIQNTKSEPEMLEAP</sequence>
<proteinExistence type="predicted"/>
<keyword evidence="3" id="KW-1185">Reference proteome</keyword>
<evidence type="ECO:0000313" key="3">
    <source>
        <dbReference type="Proteomes" id="UP001208114"/>
    </source>
</evidence>
<reference evidence="3" key="1">
    <citation type="submission" date="2023-07" db="EMBL/GenBank/DDBJ databases">
        <title>Chryseobacterium sp. GMJ5 Genome sequencing and assembly.</title>
        <authorList>
            <person name="Jung Y."/>
        </authorList>
    </citation>
    <scope>NUCLEOTIDE SEQUENCE [LARGE SCALE GENOMIC DNA]</scope>
    <source>
        <strain evidence="3">GMJ5</strain>
    </source>
</reference>
<accession>A0ABT2W285</accession>
<dbReference type="RefSeq" id="WP_262990809.1">
    <property type="nucleotide sequence ID" value="NZ_JAOTEN010000003.1"/>
</dbReference>
<evidence type="ECO:0000256" key="1">
    <source>
        <dbReference type="SAM" id="MobiDB-lite"/>
    </source>
</evidence>
<gene>
    <name evidence="2" type="ORF">N0B16_10290</name>
</gene>
<feature type="region of interest" description="Disordered" evidence="1">
    <location>
        <begin position="94"/>
        <end position="114"/>
    </location>
</feature>
<evidence type="ECO:0000313" key="2">
    <source>
        <dbReference type="EMBL" id="MCU7614825.1"/>
    </source>
</evidence>
<dbReference type="Proteomes" id="UP001208114">
    <property type="component" value="Unassembled WGS sequence"/>
</dbReference>
<organism evidence="2 3">
    <name type="scientific">Chryseobacterium gilvum</name>
    <dbReference type="NCBI Taxonomy" id="2976534"/>
    <lineage>
        <taxon>Bacteria</taxon>
        <taxon>Pseudomonadati</taxon>
        <taxon>Bacteroidota</taxon>
        <taxon>Flavobacteriia</taxon>
        <taxon>Flavobacteriales</taxon>
        <taxon>Weeksellaceae</taxon>
        <taxon>Chryseobacterium group</taxon>
        <taxon>Chryseobacterium</taxon>
    </lineage>
</organism>
<dbReference type="EMBL" id="JAOTEN010000003">
    <property type="protein sequence ID" value="MCU7614825.1"/>
    <property type="molecule type" value="Genomic_DNA"/>
</dbReference>
<comment type="caution">
    <text evidence="2">The sequence shown here is derived from an EMBL/GenBank/DDBJ whole genome shotgun (WGS) entry which is preliminary data.</text>
</comment>
<protein>
    <submittedName>
        <fullName evidence="2">Uncharacterized protein</fullName>
    </submittedName>
</protein>